<dbReference type="InterPro" id="IPR019791">
    <property type="entry name" value="Haem_peroxidase_animal"/>
</dbReference>
<organism evidence="4 5">
    <name type="scientific">Tegillarca granosa</name>
    <name type="common">Malaysian cockle</name>
    <name type="synonym">Anadara granosa</name>
    <dbReference type="NCBI Taxonomy" id="220873"/>
    <lineage>
        <taxon>Eukaryota</taxon>
        <taxon>Metazoa</taxon>
        <taxon>Spiralia</taxon>
        <taxon>Lophotrochozoa</taxon>
        <taxon>Mollusca</taxon>
        <taxon>Bivalvia</taxon>
        <taxon>Autobranchia</taxon>
        <taxon>Pteriomorphia</taxon>
        <taxon>Arcoida</taxon>
        <taxon>Arcoidea</taxon>
        <taxon>Arcidae</taxon>
        <taxon>Tegillarca</taxon>
    </lineage>
</organism>
<evidence type="ECO:0000256" key="3">
    <source>
        <dbReference type="ARBA" id="ARBA00023180"/>
    </source>
</evidence>
<keyword evidence="3" id="KW-0325">Glycoprotein</keyword>
<dbReference type="InterPro" id="IPR010255">
    <property type="entry name" value="Haem_peroxidase_sf"/>
</dbReference>
<keyword evidence="2" id="KW-0964">Secreted</keyword>
<dbReference type="InterPro" id="IPR037120">
    <property type="entry name" value="Haem_peroxidase_sf_animal"/>
</dbReference>
<protein>
    <recommendedName>
        <fullName evidence="6">Peroxidase</fullName>
    </recommendedName>
</protein>
<dbReference type="PANTHER" id="PTHR11475:SF4">
    <property type="entry name" value="CHORION PEROXIDASE"/>
    <property type="match status" value="1"/>
</dbReference>
<comment type="caution">
    <text evidence="4">The sequence shown here is derived from an EMBL/GenBank/DDBJ whole genome shotgun (WGS) entry which is preliminary data.</text>
</comment>
<dbReference type="Gene3D" id="1.10.640.10">
    <property type="entry name" value="Haem peroxidase domain superfamily, animal type"/>
    <property type="match status" value="2"/>
</dbReference>
<sequence>MTSYHDASNVYGSTLEQSNNLRATIGGVLSANLATRPGNLPPEDTTIDACILDPTDPNDYCPLGGDHRISEVVFLGANHVTWLRMHNLIANELRSFGNGWSEERLFQETRKIIGALQQHITYDEYLPAMLNLNYRSAFCLTPSCQVYSSQINGAIKNSFSTAVLRMGHSQIPSAIGYVSPNHNSISNFPLRNHFNRPNLYIREGGTRVDDMQRYVTSQGAAATDRQLELEIADHLFTDGVLSFDLGALNIQRGRDHGHHNDIDLYAGALSETPVPGGELGPTFSCLFALQLRDLKVGDRFFWSRPDPVTGFTAGIT</sequence>
<name>A0ABQ9FDF1_TEGGR</name>
<dbReference type="PANTHER" id="PTHR11475">
    <property type="entry name" value="OXIDASE/PEROXIDASE"/>
    <property type="match status" value="1"/>
</dbReference>
<gene>
    <name evidence="4" type="ORF">KUTeg_008881</name>
</gene>
<dbReference type="Proteomes" id="UP001217089">
    <property type="component" value="Unassembled WGS sequence"/>
</dbReference>
<evidence type="ECO:0000313" key="5">
    <source>
        <dbReference type="Proteomes" id="UP001217089"/>
    </source>
</evidence>
<evidence type="ECO:0000313" key="4">
    <source>
        <dbReference type="EMBL" id="KAJ8314320.1"/>
    </source>
</evidence>
<accession>A0ABQ9FDF1</accession>
<evidence type="ECO:0000256" key="2">
    <source>
        <dbReference type="ARBA" id="ARBA00022525"/>
    </source>
</evidence>
<evidence type="ECO:0000256" key="1">
    <source>
        <dbReference type="ARBA" id="ARBA00004613"/>
    </source>
</evidence>
<dbReference type="PRINTS" id="PR00457">
    <property type="entry name" value="ANPEROXIDASE"/>
</dbReference>
<evidence type="ECO:0008006" key="6">
    <source>
        <dbReference type="Google" id="ProtNLM"/>
    </source>
</evidence>
<reference evidence="4 5" key="1">
    <citation type="submission" date="2022-12" db="EMBL/GenBank/DDBJ databases">
        <title>Chromosome-level genome of Tegillarca granosa.</title>
        <authorList>
            <person name="Kim J."/>
        </authorList>
    </citation>
    <scope>NUCLEOTIDE SEQUENCE [LARGE SCALE GENOMIC DNA]</scope>
    <source>
        <strain evidence="4">Teg-2019</strain>
        <tissue evidence="4">Adductor muscle</tissue>
    </source>
</reference>
<dbReference type="PROSITE" id="PS50292">
    <property type="entry name" value="PEROXIDASE_3"/>
    <property type="match status" value="1"/>
</dbReference>
<dbReference type="Pfam" id="PF03098">
    <property type="entry name" value="An_peroxidase"/>
    <property type="match status" value="1"/>
</dbReference>
<dbReference type="SUPFAM" id="SSF48113">
    <property type="entry name" value="Heme-dependent peroxidases"/>
    <property type="match status" value="1"/>
</dbReference>
<dbReference type="EMBL" id="JARBDR010000342">
    <property type="protein sequence ID" value="KAJ8314320.1"/>
    <property type="molecule type" value="Genomic_DNA"/>
</dbReference>
<comment type="subcellular location">
    <subcellularLocation>
        <location evidence="1">Secreted</location>
    </subcellularLocation>
</comment>
<proteinExistence type="predicted"/>
<keyword evidence="5" id="KW-1185">Reference proteome</keyword>